<comment type="caution">
    <text evidence="2">The sequence shown here is derived from an EMBL/GenBank/DDBJ whole genome shotgun (WGS) entry which is preliminary data.</text>
</comment>
<evidence type="ECO:0000313" key="3">
    <source>
        <dbReference type="Proteomes" id="UP001050691"/>
    </source>
</evidence>
<dbReference type="Proteomes" id="UP001050691">
    <property type="component" value="Unassembled WGS sequence"/>
</dbReference>
<gene>
    <name evidence="2" type="ORF">Clacol_004335</name>
</gene>
<dbReference type="AlphaFoldDB" id="A0AAV5A658"/>
<feature type="compositionally biased region" description="Low complexity" evidence="1">
    <location>
        <begin position="263"/>
        <end position="277"/>
    </location>
</feature>
<reference evidence="2" key="1">
    <citation type="submission" date="2021-10" db="EMBL/GenBank/DDBJ databases">
        <title>De novo Genome Assembly of Clathrus columnatus (Basidiomycota, Fungi) Using Illumina and Nanopore Sequence Data.</title>
        <authorList>
            <person name="Ogiso-Tanaka E."/>
            <person name="Itagaki H."/>
            <person name="Hosoya T."/>
            <person name="Hosaka K."/>
        </authorList>
    </citation>
    <scope>NUCLEOTIDE SEQUENCE</scope>
    <source>
        <strain evidence="2">MO-923</strain>
    </source>
</reference>
<name>A0AAV5A658_9AGAM</name>
<protein>
    <submittedName>
        <fullName evidence="2">Uncharacterized protein</fullName>
    </submittedName>
</protein>
<evidence type="ECO:0000313" key="2">
    <source>
        <dbReference type="EMBL" id="GJJ10109.1"/>
    </source>
</evidence>
<dbReference type="EMBL" id="BPWL01000005">
    <property type="protein sequence ID" value="GJJ10109.1"/>
    <property type="molecule type" value="Genomic_DNA"/>
</dbReference>
<sequence length="358" mass="38293">MQASLFTSPSSPPVKGRQLPQHPKMRLSYILNPSPPTSQTTVHRPVIPAPVPIPAEAASESAALHDSSQAETSSRSRLGSPSLLDAEDSISTPLIPEFLTDSLPNLLHYTPLALHGSTTPEIPPIVTSIPGLSDRAVPSSISSNSNHQLDHDHDASNSFSTGPLMNQEGTELTSLGNRHPIHLPPLRSPFVSPHALNFPANSHISNPQSHVVDVTSSSLTAILQPIPQHPKMTLSYILNPSSPTGPKLVIPNSVHATNSRYPSPAQSESESCSSITSDFHSETRPHDQSPPTSPATTPPSSPQPIHPPMPDLPNMVEPPQLLPWEGPPPPGLDARNHQVYQQAGVHWMLVQIFGSDLG</sequence>
<feature type="region of interest" description="Disordered" evidence="1">
    <location>
        <begin position="117"/>
        <end position="151"/>
    </location>
</feature>
<feature type="compositionally biased region" description="Pro residues" evidence="1">
    <location>
        <begin position="291"/>
        <end position="311"/>
    </location>
</feature>
<keyword evidence="3" id="KW-1185">Reference proteome</keyword>
<proteinExistence type="predicted"/>
<feature type="compositionally biased region" description="Low complexity" evidence="1">
    <location>
        <begin position="73"/>
        <end position="84"/>
    </location>
</feature>
<feature type="region of interest" description="Disordered" evidence="1">
    <location>
        <begin position="248"/>
        <end position="336"/>
    </location>
</feature>
<accession>A0AAV5A658</accession>
<evidence type="ECO:0000256" key="1">
    <source>
        <dbReference type="SAM" id="MobiDB-lite"/>
    </source>
</evidence>
<organism evidence="2 3">
    <name type="scientific">Clathrus columnatus</name>
    <dbReference type="NCBI Taxonomy" id="1419009"/>
    <lineage>
        <taxon>Eukaryota</taxon>
        <taxon>Fungi</taxon>
        <taxon>Dikarya</taxon>
        <taxon>Basidiomycota</taxon>
        <taxon>Agaricomycotina</taxon>
        <taxon>Agaricomycetes</taxon>
        <taxon>Phallomycetidae</taxon>
        <taxon>Phallales</taxon>
        <taxon>Clathraceae</taxon>
        <taxon>Clathrus</taxon>
    </lineage>
</organism>
<feature type="region of interest" description="Disordered" evidence="1">
    <location>
        <begin position="1"/>
        <end position="84"/>
    </location>
</feature>